<name>A0AAD5EHB2_UMBRA</name>
<accession>A0AAD5EHB2</accession>
<keyword evidence="1" id="KW-1133">Transmembrane helix</keyword>
<keyword evidence="1" id="KW-0812">Transmembrane</keyword>
<comment type="caution">
    <text evidence="2">The sequence shown here is derived from an EMBL/GenBank/DDBJ whole genome shotgun (WGS) entry which is preliminary data.</text>
</comment>
<reference evidence="2" key="1">
    <citation type="submission" date="2021-06" db="EMBL/GenBank/DDBJ databases">
        <authorList>
            <consortium name="DOE Joint Genome Institute"/>
            <person name="Mondo S.J."/>
            <person name="Amses K.R."/>
            <person name="Simmons D.R."/>
            <person name="Longcore J.E."/>
            <person name="Seto K."/>
            <person name="Alves G.H."/>
            <person name="Bonds A.E."/>
            <person name="Quandt C.A."/>
            <person name="Davis W.J."/>
            <person name="Chang Y."/>
            <person name="Letcher P.M."/>
            <person name="Powell M.J."/>
            <person name="Kuo A."/>
            <person name="Labutti K."/>
            <person name="Pangilinan J."/>
            <person name="Andreopoulos W."/>
            <person name="Tritt A."/>
            <person name="Riley R."/>
            <person name="Hundley H."/>
            <person name="Johnson J."/>
            <person name="Lipzen A."/>
            <person name="Barry K."/>
            <person name="Berbee M.L."/>
            <person name="Buchler N.E."/>
            <person name="Grigoriev I.V."/>
            <person name="Spatafora J.W."/>
            <person name="Stajich J.E."/>
            <person name="James T.Y."/>
        </authorList>
    </citation>
    <scope>NUCLEOTIDE SEQUENCE</scope>
    <source>
        <strain evidence="2">AG</strain>
    </source>
</reference>
<protein>
    <submittedName>
        <fullName evidence="2">Uncharacterized protein</fullName>
    </submittedName>
</protein>
<dbReference type="Proteomes" id="UP001206595">
    <property type="component" value="Unassembled WGS sequence"/>
</dbReference>
<keyword evidence="3" id="KW-1185">Reference proteome</keyword>
<sequence>MPGSALSNCFQRHTFFFPLCCVANFFIILFSPIRLLSCVGMKGGKGGGFGSRGNRLSDVERSELHLDWKTQIWAKEGNGRVARTKFL</sequence>
<proteinExistence type="predicted"/>
<keyword evidence="1" id="KW-0472">Membrane</keyword>
<gene>
    <name evidence="2" type="ORF">K450DRAFT_222362</name>
</gene>
<dbReference type="EMBL" id="MU620895">
    <property type="protein sequence ID" value="KAI8583703.1"/>
    <property type="molecule type" value="Genomic_DNA"/>
</dbReference>
<organism evidence="2 3">
    <name type="scientific">Umbelopsis ramanniana AG</name>
    <dbReference type="NCBI Taxonomy" id="1314678"/>
    <lineage>
        <taxon>Eukaryota</taxon>
        <taxon>Fungi</taxon>
        <taxon>Fungi incertae sedis</taxon>
        <taxon>Mucoromycota</taxon>
        <taxon>Mucoromycotina</taxon>
        <taxon>Umbelopsidomycetes</taxon>
        <taxon>Umbelopsidales</taxon>
        <taxon>Umbelopsidaceae</taxon>
        <taxon>Umbelopsis</taxon>
    </lineage>
</organism>
<dbReference type="RefSeq" id="XP_051448707.1">
    <property type="nucleotide sequence ID" value="XM_051585893.1"/>
</dbReference>
<evidence type="ECO:0000313" key="3">
    <source>
        <dbReference type="Proteomes" id="UP001206595"/>
    </source>
</evidence>
<evidence type="ECO:0000313" key="2">
    <source>
        <dbReference type="EMBL" id="KAI8583703.1"/>
    </source>
</evidence>
<evidence type="ECO:0000256" key="1">
    <source>
        <dbReference type="SAM" id="Phobius"/>
    </source>
</evidence>
<dbReference type="AlphaFoldDB" id="A0AAD5EHB2"/>
<dbReference type="GeneID" id="75911241"/>
<reference evidence="2" key="2">
    <citation type="journal article" date="2022" name="Proc. Natl. Acad. Sci. U.S.A.">
        <title>Diploid-dominant life cycles characterize the early evolution of Fungi.</title>
        <authorList>
            <person name="Amses K.R."/>
            <person name="Simmons D.R."/>
            <person name="Longcore J.E."/>
            <person name="Mondo S.J."/>
            <person name="Seto K."/>
            <person name="Jeronimo G.H."/>
            <person name="Bonds A.E."/>
            <person name="Quandt C.A."/>
            <person name="Davis W.J."/>
            <person name="Chang Y."/>
            <person name="Federici B.A."/>
            <person name="Kuo A."/>
            <person name="LaButti K."/>
            <person name="Pangilinan J."/>
            <person name="Andreopoulos W."/>
            <person name="Tritt A."/>
            <person name="Riley R."/>
            <person name="Hundley H."/>
            <person name="Johnson J."/>
            <person name="Lipzen A."/>
            <person name="Barry K."/>
            <person name="Lang B.F."/>
            <person name="Cuomo C.A."/>
            <person name="Buchler N.E."/>
            <person name="Grigoriev I.V."/>
            <person name="Spatafora J.W."/>
            <person name="Stajich J.E."/>
            <person name="James T.Y."/>
        </authorList>
    </citation>
    <scope>NUCLEOTIDE SEQUENCE</scope>
    <source>
        <strain evidence="2">AG</strain>
    </source>
</reference>
<feature type="transmembrane region" description="Helical" evidence="1">
    <location>
        <begin position="15"/>
        <end position="36"/>
    </location>
</feature>